<proteinExistence type="inferred from homology"/>
<sequence>MTVGLLTTNYNTYELSTKCIENCLRFADDTIDKFVVVDDCSNEKFDVEFDNVTLIRNVENKGLVKSLNVGLAALDTDLVILFDSDAWPLEKYIERTKAYFRDNPKVGIAAYEIENAEGQPTAVFEPEPDAMSVVLGQKLHKYYQSKFNKNPKLITVYTCAMVIRKEVLQEIGGFDENYDWLELDHDICMRAIRKGWHIGVMPIKAFHKGSGTPQLVSKRLIRFYKNRVMLLKKFNKYPLGPLLNMIIIGRLSIEYVFINVLGRFKYSEEVRKDKAYSRSKLISLFVNGTI</sequence>
<evidence type="ECO:0000313" key="6">
    <source>
        <dbReference type="Proteomes" id="UP000186720"/>
    </source>
</evidence>
<evidence type="ECO:0000256" key="1">
    <source>
        <dbReference type="ARBA" id="ARBA00006739"/>
    </source>
</evidence>
<dbReference type="Proteomes" id="UP000186720">
    <property type="component" value="Unassembled WGS sequence"/>
</dbReference>
<dbReference type="Gene3D" id="3.90.550.10">
    <property type="entry name" value="Spore Coat Polysaccharide Biosynthesis Protein SpsA, Chain A"/>
    <property type="match status" value="1"/>
</dbReference>
<dbReference type="InterPro" id="IPR029044">
    <property type="entry name" value="Nucleotide-diphossugar_trans"/>
</dbReference>
<keyword evidence="3" id="KW-0808">Transferase</keyword>
<gene>
    <name evidence="5" type="ORF">RG47T_0583</name>
</gene>
<dbReference type="AlphaFoldDB" id="A0A1Q5ZTN9"/>
<feature type="domain" description="Glycosyltransferase 2-like" evidence="4">
    <location>
        <begin position="8"/>
        <end position="171"/>
    </location>
</feature>
<keyword evidence="6" id="KW-1185">Reference proteome</keyword>
<comment type="similarity">
    <text evidence="1">Belongs to the glycosyltransferase 2 family.</text>
</comment>
<dbReference type="InterPro" id="IPR001173">
    <property type="entry name" value="Glyco_trans_2-like"/>
</dbReference>
<evidence type="ECO:0000256" key="2">
    <source>
        <dbReference type="ARBA" id="ARBA00022676"/>
    </source>
</evidence>
<protein>
    <recommendedName>
        <fullName evidence="4">Glycosyltransferase 2-like domain-containing protein</fullName>
    </recommendedName>
</protein>
<dbReference type="Pfam" id="PF00535">
    <property type="entry name" value="Glycos_transf_2"/>
    <property type="match status" value="1"/>
</dbReference>
<reference evidence="5 6" key="1">
    <citation type="submission" date="2016-11" db="EMBL/GenBank/DDBJ databases">
        <title>Whole Genome Sequencing of Mucilaginibacter polytrichastri RG4-7(T) isolated from the moss sample.</title>
        <authorList>
            <person name="Li Y."/>
        </authorList>
    </citation>
    <scope>NUCLEOTIDE SEQUENCE [LARGE SCALE GENOMIC DNA]</scope>
    <source>
        <strain evidence="5 6">RG4-7</strain>
    </source>
</reference>
<dbReference type="SUPFAM" id="SSF53448">
    <property type="entry name" value="Nucleotide-diphospho-sugar transferases"/>
    <property type="match status" value="1"/>
</dbReference>
<evidence type="ECO:0000313" key="5">
    <source>
        <dbReference type="EMBL" id="OKS85139.1"/>
    </source>
</evidence>
<name>A0A1Q5ZTN9_9SPHI</name>
<dbReference type="PANTHER" id="PTHR43179:SF12">
    <property type="entry name" value="GALACTOFURANOSYLTRANSFERASE GLFT2"/>
    <property type="match status" value="1"/>
</dbReference>
<evidence type="ECO:0000259" key="4">
    <source>
        <dbReference type="Pfam" id="PF00535"/>
    </source>
</evidence>
<dbReference type="OrthoDB" id="9771846at2"/>
<comment type="caution">
    <text evidence="5">The sequence shown here is derived from an EMBL/GenBank/DDBJ whole genome shotgun (WGS) entry which is preliminary data.</text>
</comment>
<organism evidence="5 6">
    <name type="scientific">Mucilaginibacter polytrichastri</name>
    <dbReference type="NCBI Taxonomy" id="1302689"/>
    <lineage>
        <taxon>Bacteria</taxon>
        <taxon>Pseudomonadati</taxon>
        <taxon>Bacteroidota</taxon>
        <taxon>Sphingobacteriia</taxon>
        <taxon>Sphingobacteriales</taxon>
        <taxon>Sphingobacteriaceae</taxon>
        <taxon>Mucilaginibacter</taxon>
    </lineage>
</organism>
<keyword evidence="2" id="KW-0328">Glycosyltransferase</keyword>
<dbReference type="RefSeq" id="WP_074487974.1">
    <property type="nucleotide sequence ID" value="NZ_FPAM01000001.1"/>
</dbReference>
<evidence type="ECO:0000256" key="3">
    <source>
        <dbReference type="ARBA" id="ARBA00022679"/>
    </source>
</evidence>
<dbReference type="PANTHER" id="PTHR43179">
    <property type="entry name" value="RHAMNOSYLTRANSFERASE WBBL"/>
    <property type="match status" value="1"/>
</dbReference>
<accession>A0A1Q5ZTN9</accession>
<dbReference type="EMBL" id="MPPL01000001">
    <property type="protein sequence ID" value="OKS85139.1"/>
    <property type="molecule type" value="Genomic_DNA"/>
</dbReference>
<dbReference type="STRING" id="1302689.RG47T_0583"/>
<dbReference type="GO" id="GO:0016757">
    <property type="term" value="F:glycosyltransferase activity"/>
    <property type="evidence" value="ECO:0007669"/>
    <property type="project" value="UniProtKB-KW"/>
</dbReference>